<reference evidence="1 2" key="1">
    <citation type="submission" date="2024-01" db="EMBL/GenBank/DDBJ databases">
        <title>novel species in genus Adlercreutzia.</title>
        <authorList>
            <person name="Liu X."/>
        </authorList>
    </citation>
    <scope>NUCLEOTIDE SEQUENCE [LARGE SCALE GENOMIC DNA]</scope>
    <source>
        <strain evidence="1 2">R22</strain>
    </source>
</reference>
<evidence type="ECO:0000313" key="2">
    <source>
        <dbReference type="Proteomes" id="UP001343724"/>
    </source>
</evidence>
<keyword evidence="2" id="KW-1185">Reference proteome</keyword>
<sequence>MSDIRFRALSMTEAKRWAKDVDRFTDDEFSLQVECWKKHEVDLPDSSYAELRAIGLEAFERSGGASLPTRKMYPIDVEVGLDVYDYLSRNGFTTVEASDDDIWRFISIKVFPDLTYLRYPDPEKETREQGGRINRKRFFSHTRRIWIKTLWWYVHLSWQGSVNATRAVLADNGANIISHFIETPGKGYRVDLYRMLMRHYADREDKSDKLFRSVAKLNGAECRNIEPALLPGGVAEYCHVLFSKVEEGGVEK</sequence>
<organism evidence="1 2">
    <name type="scientific">Adlercreutzia shanghongiae</name>
    <dbReference type="NCBI Taxonomy" id="3111773"/>
    <lineage>
        <taxon>Bacteria</taxon>
        <taxon>Bacillati</taxon>
        <taxon>Actinomycetota</taxon>
        <taxon>Coriobacteriia</taxon>
        <taxon>Eggerthellales</taxon>
        <taxon>Eggerthellaceae</taxon>
        <taxon>Adlercreutzia</taxon>
    </lineage>
</organism>
<dbReference type="RefSeq" id="WP_326454857.1">
    <property type="nucleotide sequence ID" value="NZ_JAYMFH010000012.1"/>
</dbReference>
<dbReference type="Pfam" id="PF19866">
    <property type="entry name" value="DUF6339"/>
    <property type="match status" value="1"/>
</dbReference>
<name>A0ABU6IZP9_9ACTN</name>
<dbReference type="EMBL" id="JAYMFH010000012">
    <property type="protein sequence ID" value="MEC4295326.1"/>
    <property type="molecule type" value="Genomic_DNA"/>
</dbReference>
<proteinExistence type="predicted"/>
<dbReference type="InterPro" id="IPR045920">
    <property type="entry name" value="DUF6339"/>
</dbReference>
<evidence type="ECO:0000313" key="1">
    <source>
        <dbReference type="EMBL" id="MEC4295326.1"/>
    </source>
</evidence>
<dbReference type="Proteomes" id="UP001343724">
    <property type="component" value="Unassembled WGS sequence"/>
</dbReference>
<gene>
    <name evidence="1" type="ORF">VJ920_08375</name>
</gene>
<accession>A0ABU6IZP9</accession>
<protein>
    <submittedName>
        <fullName evidence="1">DUF6339 family protein</fullName>
    </submittedName>
</protein>
<comment type="caution">
    <text evidence="1">The sequence shown here is derived from an EMBL/GenBank/DDBJ whole genome shotgun (WGS) entry which is preliminary data.</text>
</comment>